<reference evidence="1" key="1">
    <citation type="submission" date="2020-04" db="EMBL/GenBank/DDBJ databases">
        <title>A chromosome-scale assembly and high-density genetic map of the yellow drum (Nibea albiflora) genome.</title>
        <authorList>
            <person name="Xu D."/>
            <person name="Zhang W."/>
            <person name="Chen R."/>
            <person name="Tan P."/>
            <person name="Wang L."/>
            <person name="Song H."/>
            <person name="Tian L."/>
            <person name="Zhu Q."/>
            <person name="Wang B."/>
        </authorList>
    </citation>
    <scope>NUCLEOTIDE SEQUENCE</scope>
    <source>
        <strain evidence="1">ZJHYS-2018</strain>
    </source>
</reference>
<evidence type="ECO:0000313" key="2">
    <source>
        <dbReference type="Proteomes" id="UP000805704"/>
    </source>
</evidence>
<sequence length="65" mass="7337">MDRRRDGKARGSWRKRLLAALPLTEPHIAPEGCAIVCNDVEAGVYLFALKNILPDFNRNLGMRQT</sequence>
<name>A0ACB7EMD4_NIBAL</name>
<evidence type="ECO:0000313" key="1">
    <source>
        <dbReference type="EMBL" id="KAG8003365.1"/>
    </source>
</evidence>
<gene>
    <name evidence="1" type="ORF">GBF38_018462</name>
</gene>
<keyword evidence="2" id="KW-1185">Reference proteome</keyword>
<feature type="non-terminal residue" evidence="1">
    <location>
        <position position="65"/>
    </location>
</feature>
<protein>
    <submittedName>
        <fullName evidence="1">Uncharacterized protein</fullName>
    </submittedName>
</protein>
<proteinExistence type="predicted"/>
<dbReference type="Proteomes" id="UP000805704">
    <property type="component" value="Chromosome 4"/>
</dbReference>
<organism evidence="1 2">
    <name type="scientific">Nibea albiflora</name>
    <name type="common">Yellow drum</name>
    <name type="synonym">Corvina albiflora</name>
    <dbReference type="NCBI Taxonomy" id="240163"/>
    <lineage>
        <taxon>Eukaryota</taxon>
        <taxon>Metazoa</taxon>
        <taxon>Chordata</taxon>
        <taxon>Craniata</taxon>
        <taxon>Vertebrata</taxon>
        <taxon>Euteleostomi</taxon>
        <taxon>Actinopterygii</taxon>
        <taxon>Neopterygii</taxon>
        <taxon>Teleostei</taxon>
        <taxon>Neoteleostei</taxon>
        <taxon>Acanthomorphata</taxon>
        <taxon>Eupercaria</taxon>
        <taxon>Sciaenidae</taxon>
        <taxon>Nibea</taxon>
    </lineage>
</organism>
<accession>A0ACB7EMD4</accession>
<comment type="caution">
    <text evidence="1">The sequence shown here is derived from an EMBL/GenBank/DDBJ whole genome shotgun (WGS) entry which is preliminary data.</text>
</comment>
<dbReference type="EMBL" id="CM024792">
    <property type="protein sequence ID" value="KAG8003365.1"/>
    <property type="molecule type" value="Genomic_DNA"/>
</dbReference>